<keyword evidence="1" id="KW-0732">Signal</keyword>
<dbReference type="EMBL" id="CP136522">
    <property type="protein sequence ID" value="WOT06098.1"/>
    <property type="molecule type" value="Genomic_DNA"/>
</dbReference>
<dbReference type="Pfam" id="PF07437">
    <property type="entry name" value="YfaZ"/>
    <property type="match status" value="1"/>
</dbReference>
<keyword evidence="3" id="KW-1185">Reference proteome</keyword>
<organism evidence="2 3">
    <name type="scientific">Shewanella youngdeokensis</name>
    <dbReference type="NCBI Taxonomy" id="2999068"/>
    <lineage>
        <taxon>Bacteria</taxon>
        <taxon>Pseudomonadati</taxon>
        <taxon>Pseudomonadota</taxon>
        <taxon>Gammaproteobacteria</taxon>
        <taxon>Alteromonadales</taxon>
        <taxon>Shewanellaceae</taxon>
        <taxon>Shewanella</taxon>
    </lineage>
</organism>
<proteinExistence type="predicted"/>
<evidence type="ECO:0000256" key="1">
    <source>
        <dbReference type="SAM" id="SignalP"/>
    </source>
</evidence>
<name>A0ABZ0K0L7_9GAMM</name>
<accession>A0ABZ0K0L7</accession>
<evidence type="ECO:0000313" key="3">
    <source>
        <dbReference type="Proteomes" id="UP001529491"/>
    </source>
</evidence>
<gene>
    <name evidence="2" type="ORF">RGE70_04600</name>
</gene>
<reference evidence="2 3" key="1">
    <citation type="submission" date="2023-10" db="EMBL/GenBank/DDBJ databases">
        <title>Complete genome sequence of Shewanella sp. DAU334.</title>
        <authorList>
            <person name="Lee Y.-S."/>
            <person name="Jeong H.-R."/>
            <person name="Hwang E.-J."/>
            <person name="Choi Y.-L."/>
            <person name="Kim G.-D."/>
        </authorList>
    </citation>
    <scope>NUCLEOTIDE SEQUENCE [LARGE SCALE GENOMIC DNA]</scope>
    <source>
        <strain evidence="2 3">DAU334</strain>
    </source>
</reference>
<dbReference type="Proteomes" id="UP001529491">
    <property type="component" value="Chromosome"/>
</dbReference>
<protein>
    <submittedName>
        <fullName evidence="2">YfaZ family outer membrane protein</fullName>
    </submittedName>
</protein>
<feature type="chain" id="PRO_5047313971" evidence="1">
    <location>
        <begin position="22"/>
        <end position="179"/>
    </location>
</feature>
<dbReference type="InterPro" id="IPR009998">
    <property type="entry name" value="YfaZ"/>
</dbReference>
<dbReference type="RefSeq" id="WP_310470367.1">
    <property type="nucleotide sequence ID" value="NZ_CP136522.1"/>
</dbReference>
<feature type="signal peptide" evidence="1">
    <location>
        <begin position="1"/>
        <end position="21"/>
    </location>
</feature>
<evidence type="ECO:0000313" key="2">
    <source>
        <dbReference type="EMBL" id="WOT06098.1"/>
    </source>
</evidence>
<sequence>MNIKVLAGAMSLCLVTVSAQATDFELGLNDETISLNLQADINKDVNASAEYFYSDKGGQMLSGAMHIAHDAGIHHIEIGGRFSQFWASRSPNGNVVSLGARYEVHLGSNISVHGAGYYSPSVLSFGHIDGAWDVDGKVQYQLNPAIAMFAGYRKIRLKYDYVADTTFDSSFYVGFKATF</sequence>